<sequence length="70" mass="8161">MLKKRHSRQGETAQAGAGSVVPFNRITSYRGLHYRYDEYGRVVEKRGRNGTQHYRWDAEHRLTEVAVTRG</sequence>
<proteinExistence type="predicted"/>
<gene>
    <name evidence="1" type="ORF">F9Q54_21525</name>
</gene>
<organism evidence="1">
    <name type="scientific">Salmonella enterica I</name>
    <dbReference type="NCBI Taxonomy" id="59201"/>
    <lineage>
        <taxon>Bacteria</taxon>
        <taxon>Pseudomonadati</taxon>
        <taxon>Pseudomonadota</taxon>
        <taxon>Gammaproteobacteria</taxon>
        <taxon>Enterobacterales</taxon>
        <taxon>Enterobacteriaceae</taxon>
        <taxon>Salmonella</taxon>
    </lineage>
</organism>
<name>A0A5Y1Q3B2_SALET</name>
<dbReference type="EMBL" id="AALIYN010000045">
    <property type="protein sequence ID" value="EDA1000768.1"/>
    <property type="molecule type" value="Genomic_DNA"/>
</dbReference>
<dbReference type="NCBIfam" id="TIGR01643">
    <property type="entry name" value="YD_repeat_2x"/>
    <property type="match status" value="1"/>
</dbReference>
<dbReference type="Gene3D" id="2.180.10.10">
    <property type="entry name" value="RHS repeat-associated core"/>
    <property type="match status" value="1"/>
</dbReference>
<dbReference type="AlphaFoldDB" id="A0A5Y1Q3B2"/>
<dbReference type="Pfam" id="PF05593">
    <property type="entry name" value="RHS_repeat"/>
    <property type="match status" value="1"/>
</dbReference>
<dbReference type="InterPro" id="IPR031325">
    <property type="entry name" value="RHS_repeat"/>
</dbReference>
<protein>
    <submittedName>
        <fullName evidence="1">RHS repeat protein</fullName>
    </submittedName>
</protein>
<feature type="non-terminal residue" evidence="1">
    <location>
        <position position="70"/>
    </location>
</feature>
<comment type="caution">
    <text evidence="1">The sequence shown here is derived from an EMBL/GenBank/DDBJ whole genome shotgun (WGS) entry which is preliminary data.</text>
</comment>
<reference evidence="1" key="1">
    <citation type="submission" date="2019-10" db="EMBL/GenBank/DDBJ databases">
        <authorList>
            <person name="Ashton P.M."/>
            <person name="Dallman T."/>
            <person name="Nair S."/>
            <person name="De Pinna E."/>
            <person name="Peters T."/>
            <person name="Grant K."/>
        </authorList>
    </citation>
    <scope>NUCLEOTIDE SEQUENCE</scope>
    <source>
        <strain evidence="1">808267</strain>
    </source>
</reference>
<evidence type="ECO:0000313" key="1">
    <source>
        <dbReference type="EMBL" id="EDA1000768.1"/>
    </source>
</evidence>
<dbReference type="InterPro" id="IPR006530">
    <property type="entry name" value="YD"/>
</dbReference>
<accession>A0A5Y1Q3B2</accession>